<dbReference type="SMART" id="SM00387">
    <property type="entry name" value="HATPase_c"/>
    <property type="match status" value="1"/>
</dbReference>
<evidence type="ECO:0000256" key="10">
    <source>
        <dbReference type="ARBA" id="ARBA00022989"/>
    </source>
</evidence>
<evidence type="ECO:0000256" key="5">
    <source>
        <dbReference type="ARBA" id="ARBA00022679"/>
    </source>
</evidence>
<dbReference type="FunFam" id="1.10.287.130:FF:000004">
    <property type="entry name" value="Ethylene receptor 1"/>
    <property type="match status" value="1"/>
</dbReference>
<dbReference type="PANTHER" id="PTHR43711:SF31">
    <property type="entry name" value="HISTIDINE KINASE"/>
    <property type="match status" value="1"/>
</dbReference>
<comment type="catalytic activity">
    <reaction evidence="1">
        <text>ATP + protein L-histidine = ADP + protein N-phospho-L-histidine.</text>
        <dbReference type="EC" id="2.7.13.3"/>
    </reaction>
</comment>
<evidence type="ECO:0000256" key="3">
    <source>
        <dbReference type="ARBA" id="ARBA00012438"/>
    </source>
</evidence>
<dbReference type="GO" id="GO:0005524">
    <property type="term" value="F:ATP binding"/>
    <property type="evidence" value="ECO:0007669"/>
    <property type="project" value="UniProtKB-KW"/>
</dbReference>
<evidence type="ECO:0000256" key="8">
    <source>
        <dbReference type="ARBA" id="ARBA00022777"/>
    </source>
</evidence>
<keyword evidence="7" id="KW-0547">Nucleotide-binding</keyword>
<dbReference type="InterPro" id="IPR005467">
    <property type="entry name" value="His_kinase_dom"/>
</dbReference>
<evidence type="ECO:0000256" key="4">
    <source>
        <dbReference type="ARBA" id="ARBA00022553"/>
    </source>
</evidence>
<dbReference type="Proteomes" id="UP000064893">
    <property type="component" value="Chromosome"/>
</dbReference>
<dbReference type="OrthoDB" id="9796457at2"/>
<dbReference type="InterPro" id="IPR004358">
    <property type="entry name" value="Sig_transdc_His_kin-like_C"/>
</dbReference>
<dbReference type="EMBL" id="CP013118">
    <property type="protein sequence ID" value="ALO14244.1"/>
    <property type="molecule type" value="Genomic_DNA"/>
</dbReference>
<dbReference type="PROSITE" id="PS50109">
    <property type="entry name" value="HIS_KIN"/>
    <property type="match status" value="1"/>
</dbReference>
<dbReference type="STRING" id="1307839.L21SP5_00568"/>
<keyword evidence="10 13" id="KW-1133">Transmembrane helix</keyword>
<evidence type="ECO:0000256" key="6">
    <source>
        <dbReference type="ARBA" id="ARBA00022692"/>
    </source>
</evidence>
<dbReference type="InterPro" id="IPR036097">
    <property type="entry name" value="HisK_dim/P_sf"/>
</dbReference>
<evidence type="ECO:0000256" key="7">
    <source>
        <dbReference type="ARBA" id="ARBA00022741"/>
    </source>
</evidence>
<keyword evidence="6 13" id="KW-0812">Transmembrane</keyword>
<keyword evidence="8 15" id="KW-0418">Kinase</keyword>
<feature type="transmembrane region" description="Helical" evidence="13">
    <location>
        <begin position="36"/>
        <end position="56"/>
    </location>
</feature>
<gene>
    <name evidence="15" type="primary">luxQ_4</name>
    <name evidence="15" type="ORF">L21SP5_00568</name>
</gene>
<dbReference type="SUPFAM" id="SSF47384">
    <property type="entry name" value="Homodimeric domain of signal transducing histidine kinase"/>
    <property type="match status" value="1"/>
</dbReference>
<keyword evidence="9" id="KW-0067">ATP-binding</keyword>
<dbReference type="EC" id="2.7.13.3" evidence="3"/>
<sequence length="310" mass="35299">MKILRQLFYFVSGAMILSIFSTLQKFLAGYEIHINGYYVPVIFGGVVGVILGNLYVYQLHQKKKLLAKNSDYLEAKRKAEENDRLKTAFLTNMSHEIRTPLNGIMGFTHILSSKNYTREQQLKYLNIITQSSNRLLTLITDIIDISKIEAGGYTIKKQTYNINEQTNYLLNFFIPRCTEKGLRLILKNGLPDEKALLHSDKEKVCAILINLIKNAIKFTDSGKIEFGYHDYSNHIEYFVEDTGIGIPAARQEAIFERFIQGDIDDKEVREGAGLGLSIAKHFTEILNGKITVRSEPGKGSYFRVRLPKTS</sequence>
<dbReference type="Pfam" id="PF02518">
    <property type="entry name" value="HATPase_c"/>
    <property type="match status" value="1"/>
</dbReference>
<evidence type="ECO:0000259" key="14">
    <source>
        <dbReference type="PROSITE" id="PS50109"/>
    </source>
</evidence>
<keyword evidence="12 13" id="KW-0472">Membrane</keyword>
<feature type="transmembrane region" description="Helical" evidence="13">
    <location>
        <begin position="7"/>
        <end position="24"/>
    </location>
</feature>
<name>A0A0S2HW92_9BACT</name>
<keyword evidence="11" id="KW-0902">Two-component regulatory system</keyword>
<dbReference type="KEGG" id="blq:L21SP5_00568"/>
<proteinExistence type="predicted"/>
<dbReference type="PANTHER" id="PTHR43711">
    <property type="entry name" value="TWO-COMPONENT HISTIDINE KINASE"/>
    <property type="match status" value="1"/>
</dbReference>
<dbReference type="InterPro" id="IPR003661">
    <property type="entry name" value="HisK_dim/P_dom"/>
</dbReference>
<dbReference type="PRINTS" id="PR00344">
    <property type="entry name" value="BCTRLSENSOR"/>
</dbReference>
<evidence type="ECO:0000313" key="16">
    <source>
        <dbReference type="Proteomes" id="UP000064893"/>
    </source>
</evidence>
<dbReference type="SUPFAM" id="SSF55874">
    <property type="entry name" value="ATPase domain of HSP90 chaperone/DNA topoisomerase II/histidine kinase"/>
    <property type="match status" value="1"/>
</dbReference>
<evidence type="ECO:0000313" key="15">
    <source>
        <dbReference type="EMBL" id="ALO14244.1"/>
    </source>
</evidence>
<accession>A0A0S2HW92</accession>
<dbReference type="GO" id="GO:0000155">
    <property type="term" value="F:phosphorelay sensor kinase activity"/>
    <property type="evidence" value="ECO:0007669"/>
    <property type="project" value="InterPro"/>
</dbReference>
<keyword evidence="5 15" id="KW-0808">Transferase</keyword>
<dbReference type="Gene3D" id="1.10.287.130">
    <property type="match status" value="1"/>
</dbReference>
<dbReference type="InterPro" id="IPR050736">
    <property type="entry name" value="Sensor_HK_Regulatory"/>
</dbReference>
<evidence type="ECO:0000256" key="9">
    <source>
        <dbReference type="ARBA" id="ARBA00022840"/>
    </source>
</evidence>
<dbReference type="CDD" id="cd00082">
    <property type="entry name" value="HisKA"/>
    <property type="match status" value="1"/>
</dbReference>
<dbReference type="GO" id="GO:0016020">
    <property type="term" value="C:membrane"/>
    <property type="evidence" value="ECO:0007669"/>
    <property type="project" value="UniProtKB-SubCell"/>
</dbReference>
<feature type="domain" description="Histidine kinase" evidence="14">
    <location>
        <begin position="92"/>
        <end position="310"/>
    </location>
</feature>
<evidence type="ECO:0000256" key="1">
    <source>
        <dbReference type="ARBA" id="ARBA00000085"/>
    </source>
</evidence>
<dbReference type="Gene3D" id="3.30.565.10">
    <property type="entry name" value="Histidine kinase-like ATPase, C-terminal domain"/>
    <property type="match status" value="1"/>
</dbReference>
<dbReference type="InterPro" id="IPR036890">
    <property type="entry name" value="HATPase_C_sf"/>
</dbReference>
<keyword evidence="4" id="KW-0597">Phosphoprotein</keyword>
<dbReference type="RefSeq" id="WP_057951811.1">
    <property type="nucleotide sequence ID" value="NZ_CP013118.1"/>
</dbReference>
<dbReference type="AlphaFoldDB" id="A0A0S2HW92"/>
<protein>
    <recommendedName>
        <fullName evidence="3">histidine kinase</fullName>
        <ecNumber evidence="3">2.7.13.3</ecNumber>
    </recommendedName>
</protein>
<evidence type="ECO:0000256" key="12">
    <source>
        <dbReference type="ARBA" id="ARBA00023136"/>
    </source>
</evidence>
<evidence type="ECO:0000256" key="2">
    <source>
        <dbReference type="ARBA" id="ARBA00004370"/>
    </source>
</evidence>
<keyword evidence="16" id="KW-1185">Reference proteome</keyword>
<evidence type="ECO:0000256" key="11">
    <source>
        <dbReference type="ARBA" id="ARBA00023012"/>
    </source>
</evidence>
<evidence type="ECO:0000256" key="13">
    <source>
        <dbReference type="SAM" id="Phobius"/>
    </source>
</evidence>
<comment type="subcellular location">
    <subcellularLocation>
        <location evidence="2">Membrane</location>
    </subcellularLocation>
</comment>
<organism evidence="15 16">
    <name type="scientific">Salinivirga cyanobacteriivorans</name>
    <dbReference type="NCBI Taxonomy" id="1307839"/>
    <lineage>
        <taxon>Bacteria</taxon>
        <taxon>Pseudomonadati</taxon>
        <taxon>Bacteroidota</taxon>
        <taxon>Bacteroidia</taxon>
        <taxon>Bacteroidales</taxon>
        <taxon>Salinivirgaceae</taxon>
        <taxon>Salinivirga</taxon>
    </lineage>
</organism>
<dbReference type="FunFam" id="3.30.565.10:FF:000006">
    <property type="entry name" value="Sensor histidine kinase WalK"/>
    <property type="match status" value="1"/>
</dbReference>
<reference evidence="15 16" key="1">
    <citation type="submission" date="2015-11" db="EMBL/GenBank/DDBJ databases">
        <title>Description and complete genome sequence of a novel strain predominating in hypersaline microbial mats and representing a new family of the Bacteriodetes phylum.</title>
        <authorList>
            <person name="Spring S."/>
            <person name="Bunk B."/>
            <person name="Sproer C."/>
            <person name="Klenk H.-P."/>
        </authorList>
    </citation>
    <scope>NUCLEOTIDE SEQUENCE [LARGE SCALE GENOMIC DNA]</scope>
    <source>
        <strain evidence="15 16">L21-Spi-D4</strain>
    </source>
</reference>
<dbReference type="Pfam" id="PF00512">
    <property type="entry name" value="HisKA"/>
    <property type="match status" value="1"/>
</dbReference>
<dbReference type="InterPro" id="IPR003594">
    <property type="entry name" value="HATPase_dom"/>
</dbReference>
<dbReference type="SMART" id="SM00388">
    <property type="entry name" value="HisKA"/>
    <property type="match status" value="1"/>
</dbReference>